<evidence type="ECO:0008006" key="3">
    <source>
        <dbReference type="Google" id="ProtNLM"/>
    </source>
</evidence>
<evidence type="ECO:0000313" key="1">
    <source>
        <dbReference type="EMBL" id="GAA3824004.1"/>
    </source>
</evidence>
<name>A0ABP7IQC1_9ACTN</name>
<gene>
    <name evidence="1" type="ORF">GCM10022242_26840</name>
</gene>
<keyword evidence="2" id="KW-1185">Reference proteome</keyword>
<dbReference type="EMBL" id="BAABAH010000009">
    <property type="protein sequence ID" value="GAA3824004.1"/>
    <property type="molecule type" value="Genomic_DNA"/>
</dbReference>
<proteinExistence type="predicted"/>
<organism evidence="1 2">
    <name type="scientific">Nocardioides panacisoli</name>
    <dbReference type="NCBI Taxonomy" id="627624"/>
    <lineage>
        <taxon>Bacteria</taxon>
        <taxon>Bacillati</taxon>
        <taxon>Actinomycetota</taxon>
        <taxon>Actinomycetes</taxon>
        <taxon>Propionibacteriales</taxon>
        <taxon>Nocardioidaceae</taxon>
        <taxon>Nocardioides</taxon>
    </lineage>
</organism>
<protein>
    <recommendedName>
        <fullName evidence="3">Carboxypeptidase regulatory-like domain-containing protein</fullName>
    </recommendedName>
</protein>
<reference evidence="2" key="1">
    <citation type="journal article" date="2019" name="Int. J. Syst. Evol. Microbiol.">
        <title>The Global Catalogue of Microorganisms (GCM) 10K type strain sequencing project: providing services to taxonomists for standard genome sequencing and annotation.</title>
        <authorList>
            <consortium name="The Broad Institute Genomics Platform"/>
            <consortium name="The Broad Institute Genome Sequencing Center for Infectious Disease"/>
            <person name="Wu L."/>
            <person name="Ma J."/>
        </authorList>
    </citation>
    <scope>NUCLEOTIDE SEQUENCE [LARGE SCALE GENOMIC DNA]</scope>
    <source>
        <strain evidence="2">JCM 16953</strain>
    </source>
</reference>
<evidence type="ECO:0000313" key="2">
    <source>
        <dbReference type="Proteomes" id="UP001501821"/>
    </source>
</evidence>
<sequence length="187" mass="20293">MEGRLVAERADAVTAYVATADAGTTETVQWIRDFVEDARSMPLQQPPTELSERLRDVFVGLHNPELSNDWSDASLLYDTRMGMAAAGVRSLDDDGVHLAFESELGRFVLDATNSGEGMVDVQGLVVVERGEPTGIDLAFLQAGSLRRAARTTADGRFEVRGVPTEVDELWLSSGTTRVRAVLDLQGP</sequence>
<dbReference type="Proteomes" id="UP001501821">
    <property type="component" value="Unassembled WGS sequence"/>
</dbReference>
<comment type="caution">
    <text evidence="1">The sequence shown here is derived from an EMBL/GenBank/DDBJ whole genome shotgun (WGS) entry which is preliminary data.</text>
</comment>
<accession>A0ABP7IQC1</accession>